<keyword evidence="4" id="KW-1185">Reference proteome</keyword>
<sequence>MAANTAHLSETERKRYLQKTAIIGCDPYLLPLTLFCPLKSAKRLPQLTFPDIYIYLIHNPSPYTGDSLKAFKSTDAYQYSVAGWVNDTNIWHLETKNIFVITGHVNHSQALNRKATCPWIVVQEIGTVVMAHCTCMAGLGEVCSHAAALMFTVLAAVDKREGQTCTEKPCAWTKPSMKKVKYDKLSNIFAKQEQETQDHLQHMRPSTDEFKFFCEQLHQSEDQEAKPKKSAILSVIEGHSLRYMPKTVQLDLPTPLITLYASTRLEMDLPALLEEGAKIFEKLHLTPEQMGSRKRGHWQRVVPDGDARSPCRPQRCSIRAAY</sequence>
<dbReference type="AlphaFoldDB" id="A0A9Q1DU92"/>
<reference evidence="3" key="1">
    <citation type="journal article" date="2023" name="Science">
        <title>Genome structures resolve the early diversification of teleost fishes.</title>
        <authorList>
            <person name="Parey E."/>
            <person name="Louis A."/>
            <person name="Montfort J."/>
            <person name="Bouchez O."/>
            <person name="Roques C."/>
            <person name="Iampietro C."/>
            <person name="Lluch J."/>
            <person name="Castinel A."/>
            <person name="Donnadieu C."/>
            <person name="Desvignes T."/>
            <person name="Floi Bucao C."/>
            <person name="Jouanno E."/>
            <person name="Wen M."/>
            <person name="Mejri S."/>
            <person name="Dirks R."/>
            <person name="Jansen H."/>
            <person name="Henkel C."/>
            <person name="Chen W.J."/>
            <person name="Zahm M."/>
            <person name="Cabau C."/>
            <person name="Klopp C."/>
            <person name="Thompson A.W."/>
            <person name="Robinson-Rechavi M."/>
            <person name="Braasch I."/>
            <person name="Lecointre G."/>
            <person name="Bobe J."/>
            <person name="Postlethwait J.H."/>
            <person name="Berthelot C."/>
            <person name="Roest Crollius H."/>
            <person name="Guiguen Y."/>
        </authorList>
    </citation>
    <scope>NUCLEOTIDE SEQUENCE</scope>
    <source>
        <strain evidence="3">Concon-B</strain>
    </source>
</reference>
<feature type="domain" description="SWIM-type" evidence="2">
    <location>
        <begin position="118"/>
        <end position="154"/>
    </location>
</feature>
<evidence type="ECO:0000256" key="1">
    <source>
        <dbReference type="PROSITE-ProRule" id="PRU00325"/>
    </source>
</evidence>
<keyword evidence="1" id="KW-0862">Zinc</keyword>
<accession>A0A9Q1DU92</accession>
<evidence type="ECO:0000313" key="4">
    <source>
        <dbReference type="Proteomes" id="UP001152803"/>
    </source>
</evidence>
<dbReference type="PANTHER" id="PTHR47526:SF4">
    <property type="entry name" value="SWIM-TYPE DOMAIN-CONTAINING PROTEIN"/>
    <property type="match status" value="1"/>
</dbReference>
<proteinExistence type="predicted"/>
<dbReference type="OrthoDB" id="6155932at2759"/>
<organism evidence="3 4">
    <name type="scientific">Conger conger</name>
    <name type="common">Conger eel</name>
    <name type="synonym">Muraena conger</name>
    <dbReference type="NCBI Taxonomy" id="82655"/>
    <lineage>
        <taxon>Eukaryota</taxon>
        <taxon>Metazoa</taxon>
        <taxon>Chordata</taxon>
        <taxon>Craniata</taxon>
        <taxon>Vertebrata</taxon>
        <taxon>Euteleostomi</taxon>
        <taxon>Actinopterygii</taxon>
        <taxon>Neopterygii</taxon>
        <taxon>Teleostei</taxon>
        <taxon>Anguilliformes</taxon>
        <taxon>Congridae</taxon>
        <taxon>Conger</taxon>
    </lineage>
</organism>
<evidence type="ECO:0000313" key="3">
    <source>
        <dbReference type="EMBL" id="KAJ8281709.1"/>
    </source>
</evidence>
<evidence type="ECO:0000259" key="2">
    <source>
        <dbReference type="PROSITE" id="PS50966"/>
    </source>
</evidence>
<dbReference type="Proteomes" id="UP001152803">
    <property type="component" value="Unassembled WGS sequence"/>
</dbReference>
<name>A0A9Q1DU92_CONCO</name>
<comment type="caution">
    <text evidence="3">The sequence shown here is derived from an EMBL/GenBank/DDBJ whole genome shotgun (WGS) entry which is preliminary data.</text>
</comment>
<dbReference type="PROSITE" id="PS50966">
    <property type="entry name" value="ZF_SWIM"/>
    <property type="match status" value="1"/>
</dbReference>
<keyword evidence="1" id="KW-0479">Metal-binding</keyword>
<dbReference type="PANTHER" id="PTHR47526">
    <property type="entry name" value="ATP-DEPENDENT DNA HELICASE"/>
    <property type="match status" value="1"/>
</dbReference>
<dbReference type="EMBL" id="JAFJMO010000003">
    <property type="protein sequence ID" value="KAJ8281709.1"/>
    <property type="molecule type" value="Genomic_DNA"/>
</dbReference>
<protein>
    <recommendedName>
        <fullName evidence="2">SWIM-type domain-containing protein</fullName>
    </recommendedName>
</protein>
<keyword evidence="1" id="KW-0863">Zinc-finger</keyword>
<dbReference type="InterPro" id="IPR007527">
    <property type="entry name" value="Znf_SWIM"/>
</dbReference>
<gene>
    <name evidence="3" type="ORF">COCON_G00042280</name>
</gene>
<dbReference type="GO" id="GO:0008270">
    <property type="term" value="F:zinc ion binding"/>
    <property type="evidence" value="ECO:0007669"/>
    <property type="project" value="UniProtKB-KW"/>
</dbReference>